<evidence type="ECO:0000259" key="1">
    <source>
        <dbReference type="Pfam" id="PF12146"/>
    </source>
</evidence>
<reference evidence="2" key="1">
    <citation type="submission" date="2022-08" db="EMBL/GenBank/DDBJ databases">
        <authorList>
            <person name="Deng Y."/>
            <person name="Han X.-F."/>
            <person name="Zhang Y.-Q."/>
        </authorList>
    </citation>
    <scope>NUCLEOTIDE SEQUENCE</scope>
    <source>
        <strain evidence="2">CPCC 203386</strain>
    </source>
</reference>
<dbReference type="SUPFAM" id="SSF53474">
    <property type="entry name" value="alpha/beta-Hydrolases"/>
    <property type="match status" value="1"/>
</dbReference>
<protein>
    <submittedName>
        <fullName evidence="2">Alpha/beta hydrolase</fullName>
    </submittedName>
</protein>
<dbReference type="Pfam" id="PF12146">
    <property type="entry name" value="Hydrolase_4"/>
    <property type="match status" value="1"/>
</dbReference>
<evidence type="ECO:0000313" key="3">
    <source>
        <dbReference type="Proteomes" id="UP001165586"/>
    </source>
</evidence>
<dbReference type="Gene3D" id="3.40.50.1820">
    <property type="entry name" value="alpha/beta hydrolase"/>
    <property type="match status" value="1"/>
</dbReference>
<evidence type="ECO:0000313" key="2">
    <source>
        <dbReference type="EMBL" id="MCS5734572.1"/>
    </source>
</evidence>
<accession>A0ABT2H3R7</accession>
<dbReference type="Proteomes" id="UP001165586">
    <property type="component" value="Unassembled WGS sequence"/>
</dbReference>
<dbReference type="GO" id="GO:0016787">
    <property type="term" value="F:hydrolase activity"/>
    <property type="evidence" value="ECO:0007669"/>
    <property type="project" value="UniProtKB-KW"/>
</dbReference>
<comment type="caution">
    <text evidence="2">The sequence shown here is derived from an EMBL/GenBank/DDBJ whole genome shotgun (WGS) entry which is preliminary data.</text>
</comment>
<feature type="domain" description="Serine aminopeptidase S33" evidence="1">
    <location>
        <begin position="56"/>
        <end position="188"/>
    </location>
</feature>
<dbReference type="EMBL" id="JANLCJ010000004">
    <property type="protein sequence ID" value="MCS5734572.1"/>
    <property type="molecule type" value="Genomic_DNA"/>
</dbReference>
<keyword evidence="2" id="KW-0378">Hydrolase</keyword>
<proteinExistence type="predicted"/>
<organism evidence="2 3">
    <name type="scientific">Herbiconiux daphne</name>
    <dbReference type="NCBI Taxonomy" id="2970914"/>
    <lineage>
        <taxon>Bacteria</taxon>
        <taxon>Bacillati</taxon>
        <taxon>Actinomycetota</taxon>
        <taxon>Actinomycetes</taxon>
        <taxon>Micrococcales</taxon>
        <taxon>Microbacteriaceae</taxon>
        <taxon>Herbiconiux</taxon>
    </lineage>
</organism>
<gene>
    <name evidence="2" type="ORF">N1032_12575</name>
</gene>
<name>A0ABT2H3R7_9MICO</name>
<sequence>MTPAAERWRPDILGPRFEQRTLELEPDAEGEVVATLVRYRPPFAARFSDSPVRGADVLYVHGWSDYFFQTELARFWGDRGARFFALDLRKYGRSLRPHQTPGYITDLAAYDEEIGAALAVIAPADGPRRPLILMGHSTGGLTLSLWASRHPDAARAVVLNSPWLEFQAGQLGREALAPLTQWQARHRPRDPYPVVDLGFYTRSVSSAFEGHWHYDLAWRPEHGFPVYPGWLNAVLHGHAQVSAGLGIEAPVLTMLSSRSILRPRWEPAMASADVALDVDVVAQRSLALGQTVTVMRVTDALHDITLSAPEVRLGAYRRLGAWIDGIFAD</sequence>
<dbReference type="InterPro" id="IPR029058">
    <property type="entry name" value="AB_hydrolase_fold"/>
</dbReference>
<keyword evidence="3" id="KW-1185">Reference proteome</keyword>
<dbReference type="RefSeq" id="WP_259539435.1">
    <property type="nucleotide sequence ID" value="NZ_JANLCJ010000004.1"/>
</dbReference>
<dbReference type="InterPro" id="IPR022742">
    <property type="entry name" value="Hydrolase_4"/>
</dbReference>